<organism evidence="1 2">
    <name type="scientific">Nonomuraea africana</name>
    <dbReference type="NCBI Taxonomy" id="46171"/>
    <lineage>
        <taxon>Bacteria</taxon>
        <taxon>Bacillati</taxon>
        <taxon>Actinomycetota</taxon>
        <taxon>Actinomycetes</taxon>
        <taxon>Streptosporangiales</taxon>
        <taxon>Streptosporangiaceae</taxon>
        <taxon>Nonomuraea</taxon>
    </lineage>
</organism>
<evidence type="ECO:0000313" key="1">
    <source>
        <dbReference type="EMBL" id="MBE1560127.1"/>
    </source>
</evidence>
<gene>
    <name evidence="1" type="ORF">H4W81_002906</name>
</gene>
<reference evidence="1 2" key="1">
    <citation type="submission" date="2020-10" db="EMBL/GenBank/DDBJ databases">
        <title>Sequencing the genomes of 1000 actinobacteria strains.</title>
        <authorList>
            <person name="Klenk H.-P."/>
        </authorList>
    </citation>
    <scope>NUCLEOTIDE SEQUENCE [LARGE SCALE GENOMIC DNA]</scope>
    <source>
        <strain evidence="1 2">DSM 43748</strain>
    </source>
</reference>
<sequence length="205" mass="23761">MSEHESDPEVVAECVSFVRMWAEAVLRQVERVHTMREKLHRDDRNYERMEDWSPTEEDLQENFRSLWTEEHTLIWSAHQLERWSRRLARERRQEPPEHDRVLADVRNALEHLDDADFDDGHAVAVTGGRTWSLRALPGSRLQIAAGGDLSFGLINGAELQSRALAVVRRIEDELEEAAVARYQSWLADVEKEDRALRRFHGGSVG</sequence>
<dbReference type="RefSeq" id="WP_192775258.1">
    <property type="nucleotide sequence ID" value="NZ_BAAASY010000042.1"/>
</dbReference>
<dbReference type="EMBL" id="JADBEF010000001">
    <property type="protein sequence ID" value="MBE1560127.1"/>
    <property type="molecule type" value="Genomic_DNA"/>
</dbReference>
<dbReference type="Proteomes" id="UP000661607">
    <property type="component" value="Unassembled WGS sequence"/>
</dbReference>
<comment type="caution">
    <text evidence="1">The sequence shown here is derived from an EMBL/GenBank/DDBJ whole genome shotgun (WGS) entry which is preliminary data.</text>
</comment>
<evidence type="ECO:0000313" key="2">
    <source>
        <dbReference type="Proteomes" id="UP000661607"/>
    </source>
</evidence>
<name>A0ABR9KF17_9ACTN</name>
<keyword evidence="2" id="KW-1185">Reference proteome</keyword>
<proteinExistence type="predicted"/>
<accession>A0ABR9KF17</accession>
<protein>
    <submittedName>
        <fullName evidence="1">Uncharacterized protein</fullName>
    </submittedName>
</protein>